<accession>A0A0V1KME2</accession>
<evidence type="ECO:0000313" key="2">
    <source>
        <dbReference type="EMBL" id="KRZ47590.1"/>
    </source>
</evidence>
<dbReference type="AlphaFoldDB" id="A0A0V1KME2"/>
<evidence type="ECO:0000313" key="4">
    <source>
        <dbReference type="Proteomes" id="UP000054721"/>
    </source>
</evidence>
<protein>
    <submittedName>
        <fullName evidence="3">Uncharacterized protein</fullName>
    </submittedName>
</protein>
<organism evidence="3 4">
    <name type="scientific">Trichinella nativa</name>
    <dbReference type="NCBI Taxonomy" id="6335"/>
    <lineage>
        <taxon>Eukaryota</taxon>
        <taxon>Metazoa</taxon>
        <taxon>Ecdysozoa</taxon>
        <taxon>Nematoda</taxon>
        <taxon>Enoplea</taxon>
        <taxon>Dorylaimia</taxon>
        <taxon>Trichinellida</taxon>
        <taxon>Trichinellidae</taxon>
        <taxon>Trichinella</taxon>
    </lineage>
</organism>
<evidence type="ECO:0000256" key="1">
    <source>
        <dbReference type="SAM" id="MobiDB-lite"/>
    </source>
</evidence>
<reference evidence="3 4" key="1">
    <citation type="submission" date="2015-05" db="EMBL/GenBank/DDBJ databases">
        <title>Evolution of Trichinella species and genotypes.</title>
        <authorList>
            <person name="Korhonen P.K."/>
            <person name="Edoardo P."/>
            <person name="Giuseppe L.R."/>
            <person name="Gasser R.B."/>
        </authorList>
    </citation>
    <scope>NUCLEOTIDE SEQUENCE [LARGE SCALE GENOMIC DNA]</scope>
    <source>
        <strain evidence="3">ISS10</strain>
    </source>
</reference>
<dbReference type="Proteomes" id="UP000054721">
    <property type="component" value="Unassembled WGS sequence"/>
</dbReference>
<name>A0A0V1KME2_9BILA</name>
<evidence type="ECO:0000313" key="3">
    <source>
        <dbReference type="EMBL" id="KRZ48262.1"/>
    </source>
</evidence>
<proteinExistence type="predicted"/>
<feature type="region of interest" description="Disordered" evidence="1">
    <location>
        <begin position="136"/>
        <end position="164"/>
    </location>
</feature>
<comment type="caution">
    <text evidence="3">The sequence shown here is derived from an EMBL/GenBank/DDBJ whole genome shotgun (WGS) entry which is preliminary data.</text>
</comment>
<keyword evidence="4" id="KW-1185">Reference proteome</keyword>
<sequence length="164" mass="17978">MNAAVTSQNIYEQSEWLHLTAGKDYVAKWNHLAVAKCLLSAKINIASVCIGNSQFLELSTTDTQCSERNNTDLVGVTWPGAGGRKSRVGRGQYSHTIGQIAISASGGTGRGQRDPMWRLRMTVCTQDNGCLRHCGSRRSRNTMKKPPDGRARQTTIARSKELKA</sequence>
<dbReference type="EMBL" id="JYDW01000438">
    <property type="protein sequence ID" value="KRZ48262.1"/>
    <property type="molecule type" value="Genomic_DNA"/>
</dbReference>
<gene>
    <name evidence="3" type="ORF">T02_12196</name>
    <name evidence="2" type="ORF">T02_15979</name>
</gene>
<dbReference type="EMBL" id="JYDW01000669">
    <property type="protein sequence ID" value="KRZ47590.1"/>
    <property type="molecule type" value="Genomic_DNA"/>
</dbReference>